<dbReference type="eggNOG" id="COG1368">
    <property type="taxonomic scope" value="Bacteria"/>
</dbReference>
<name>F3ZV10_9BACE</name>
<evidence type="ECO:0000313" key="12">
    <source>
        <dbReference type="Proteomes" id="UP000018439"/>
    </source>
</evidence>
<dbReference type="SUPFAM" id="SSF53649">
    <property type="entry name" value="Alkaline phosphatase-like"/>
    <property type="match status" value="1"/>
</dbReference>
<feature type="transmembrane region" description="Helical" evidence="9">
    <location>
        <begin position="171"/>
        <end position="187"/>
    </location>
</feature>
<dbReference type="InterPro" id="IPR000917">
    <property type="entry name" value="Sulfatase_N"/>
</dbReference>
<protein>
    <submittedName>
        <fullName evidence="11">Sulfatase</fullName>
    </submittedName>
</protein>
<feature type="transmembrane region" description="Helical" evidence="9">
    <location>
        <begin position="12"/>
        <end position="34"/>
    </location>
</feature>
<evidence type="ECO:0000256" key="4">
    <source>
        <dbReference type="ARBA" id="ARBA00022989"/>
    </source>
</evidence>
<feature type="transmembrane region" description="Helical" evidence="9">
    <location>
        <begin position="85"/>
        <end position="107"/>
    </location>
</feature>
<keyword evidence="7" id="KW-0464">Manganese</keyword>
<dbReference type="Proteomes" id="UP000018439">
    <property type="component" value="Chromosome"/>
</dbReference>
<keyword evidence="2" id="KW-1003">Cell membrane</keyword>
<comment type="subcellular location">
    <subcellularLocation>
        <location evidence="1">Cell membrane</location>
        <topology evidence="1">Multi-pass membrane protein</topology>
    </subcellularLocation>
</comment>
<evidence type="ECO:0000256" key="8">
    <source>
        <dbReference type="PIRSR" id="PIRSR005091-3"/>
    </source>
</evidence>
<evidence type="ECO:0000256" key="5">
    <source>
        <dbReference type="ARBA" id="ARBA00023136"/>
    </source>
</evidence>
<evidence type="ECO:0000259" key="10">
    <source>
        <dbReference type="Pfam" id="PF00884"/>
    </source>
</evidence>
<evidence type="ECO:0000256" key="2">
    <source>
        <dbReference type="ARBA" id="ARBA00022475"/>
    </source>
</evidence>
<dbReference type="PANTHER" id="PTHR47371">
    <property type="entry name" value="LIPOTEICHOIC ACID SYNTHASE"/>
    <property type="match status" value="1"/>
</dbReference>
<reference evidence="11 12" key="1">
    <citation type="journal article" date="2011" name="Stand. Genomic Sci.">
        <title>Non-contiguous finished genome sequence of Bacteroides coprosuis type strain (PC139).</title>
        <authorList>
            <person name="Land M."/>
            <person name="Held B."/>
            <person name="Gronow S."/>
            <person name="Abt B."/>
            <person name="Lucas S."/>
            <person name="Del Rio T.G."/>
            <person name="Nolan M."/>
            <person name="Tice H."/>
            <person name="Cheng J.F."/>
            <person name="Pitluck S."/>
            <person name="Liolios K."/>
            <person name="Pagani I."/>
            <person name="Ivanova N."/>
            <person name="Mavromatis K."/>
            <person name="Mikhailova N."/>
            <person name="Pati A."/>
            <person name="Tapia R."/>
            <person name="Han C."/>
            <person name="Goodwin L."/>
            <person name="Chen A."/>
            <person name="Palaniappan K."/>
            <person name="Hauser L."/>
            <person name="Brambilla E.M."/>
            <person name="Rohde M."/>
            <person name="Goker M."/>
            <person name="Detter J.C."/>
            <person name="Woyke T."/>
            <person name="Bristow J."/>
            <person name="Eisen J.A."/>
            <person name="Markowitz V."/>
            <person name="Hugenholtz P."/>
            <person name="Kyrpides N.C."/>
            <person name="Klenk H.P."/>
            <person name="Lapidus A."/>
        </authorList>
    </citation>
    <scope>NUCLEOTIDE SEQUENCE</scope>
    <source>
        <strain evidence="11 12">DSM 18011</strain>
    </source>
</reference>
<dbReference type="Pfam" id="PF00884">
    <property type="entry name" value="Sulfatase"/>
    <property type="match status" value="1"/>
</dbReference>
<evidence type="ECO:0000256" key="7">
    <source>
        <dbReference type="PIRSR" id="PIRSR005091-2"/>
    </source>
</evidence>
<dbReference type="Gene3D" id="3.30.1120.80">
    <property type="match status" value="1"/>
</dbReference>
<accession>F3ZV10</accession>
<feature type="domain" description="Sulfatase N-terminal" evidence="10">
    <location>
        <begin position="283"/>
        <end position="553"/>
    </location>
</feature>
<dbReference type="AlphaFoldDB" id="F3ZV10"/>
<dbReference type="EMBL" id="CM001167">
    <property type="protein sequence ID" value="EGJ72468.1"/>
    <property type="molecule type" value="Genomic_DNA"/>
</dbReference>
<evidence type="ECO:0000256" key="3">
    <source>
        <dbReference type="ARBA" id="ARBA00022692"/>
    </source>
</evidence>
<organism evidence="11 12">
    <name type="scientific">Bacteroides coprosuis DSM 18011</name>
    <dbReference type="NCBI Taxonomy" id="679937"/>
    <lineage>
        <taxon>Bacteria</taxon>
        <taxon>Pseudomonadati</taxon>
        <taxon>Bacteroidota</taxon>
        <taxon>Bacteroidia</taxon>
        <taxon>Bacteroidales</taxon>
        <taxon>Bacteroidaceae</taxon>
        <taxon>Bacteroides</taxon>
    </lineage>
</organism>
<feature type="binding site" evidence="8">
    <location>
        <position position="290"/>
    </location>
    <ligand>
        <name>Mn(2+)</name>
        <dbReference type="ChEBI" id="CHEBI:29035"/>
    </ligand>
</feature>
<evidence type="ECO:0000256" key="6">
    <source>
        <dbReference type="PIRSR" id="PIRSR005091-1"/>
    </source>
</evidence>
<dbReference type="CDD" id="cd16015">
    <property type="entry name" value="LTA_synthase"/>
    <property type="match status" value="1"/>
</dbReference>
<keyword evidence="12" id="KW-1185">Reference proteome</keyword>
<dbReference type="PIRSF" id="PIRSF005091">
    <property type="entry name" value="Mmb_sulf_HI1246"/>
    <property type="match status" value="1"/>
</dbReference>
<feature type="binding site" evidence="7">
    <location>
        <position position="449"/>
    </location>
    <ligand>
        <name>substrate</name>
    </ligand>
</feature>
<feature type="transmembrane region" description="Helical" evidence="9">
    <location>
        <begin position="54"/>
        <end position="73"/>
    </location>
</feature>
<dbReference type="InterPro" id="IPR012160">
    <property type="entry name" value="LtaS-like"/>
</dbReference>
<feature type="active site" evidence="6">
    <location>
        <position position="329"/>
    </location>
</feature>
<dbReference type="InterPro" id="IPR050448">
    <property type="entry name" value="OpgB/LTA_synthase_biosynth"/>
</dbReference>
<gene>
    <name evidence="11" type="ORF">Bcop_2310</name>
</gene>
<dbReference type="PANTHER" id="PTHR47371:SF3">
    <property type="entry name" value="PHOSPHOGLYCEROL TRANSFERASE I"/>
    <property type="match status" value="1"/>
</dbReference>
<dbReference type="Gene3D" id="3.40.720.10">
    <property type="entry name" value="Alkaline Phosphatase, subunit A"/>
    <property type="match status" value="1"/>
</dbReference>
<feature type="transmembrane region" description="Helical" evidence="9">
    <location>
        <begin position="140"/>
        <end position="164"/>
    </location>
</feature>
<dbReference type="InterPro" id="IPR017850">
    <property type="entry name" value="Alkaline_phosphatase_core_sf"/>
</dbReference>
<dbReference type="HOGENOM" id="CLU_014653_3_1_10"/>
<proteinExistence type="predicted"/>
<keyword evidence="7" id="KW-0479">Metal-binding</keyword>
<feature type="binding site" evidence="8">
    <location>
        <position position="503"/>
    </location>
    <ligand>
        <name>Mn(2+)</name>
        <dbReference type="ChEBI" id="CHEBI:29035"/>
    </ligand>
</feature>
<evidence type="ECO:0000256" key="1">
    <source>
        <dbReference type="ARBA" id="ARBA00004651"/>
    </source>
</evidence>
<dbReference type="GO" id="GO:0046872">
    <property type="term" value="F:metal ion binding"/>
    <property type="evidence" value="ECO:0007669"/>
    <property type="project" value="UniProtKB-KW"/>
</dbReference>
<dbReference type="GO" id="GO:0005886">
    <property type="term" value="C:plasma membrane"/>
    <property type="evidence" value="ECO:0007669"/>
    <property type="project" value="UniProtKB-SubCell"/>
</dbReference>
<keyword evidence="3 9" id="KW-0812">Transmembrane</keyword>
<feature type="binding site" evidence="8">
    <location>
        <position position="504"/>
    </location>
    <ligand>
        <name>Mn(2+)</name>
        <dbReference type="ChEBI" id="CHEBI:29035"/>
    </ligand>
</feature>
<evidence type="ECO:0000256" key="9">
    <source>
        <dbReference type="SAM" id="Phobius"/>
    </source>
</evidence>
<evidence type="ECO:0000313" key="11">
    <source>
        <dbReference type="EMBL" id="EGJ72468.1"/>
    </source>
</evidence>
<keyword evidence="5 9" id="KW-0472">Membrane</keyword>
<sequence>MKNNKVSYLRPLFLFFMIGLIVLTISRLAIFTLYKDRLIEVDGYMQMFILGLRIDVILMSYLSFIPALLLTFMPSSKRWYTTRILGTYCGVLLFLVFFMELVTPEFIDQYDTRPNKLFLEYLIYPKEVFTMLIKARPLTIVAMAVVLGVVIWLIKKSVVFVFYVEESTWKIRYLLFPLVGFLLFWGARGSLTSRRPMNASNSVFSNDQLANVMGTNSLYTLAFSAYSLKNEIDPSKLYGKMEFDEALERVRKYMMVGGSEFISSDIPLLHTQKSDTILERPYNLVIFLQESLGAEYVGCLDGLPLTPNLDNLAKEGVLFKHLYSTGTRSVRGIEAVTTGFLPSPSESVVKLPNSQDGFFTLANLLKPYGYQTSFIYGGMANFDNMASFFSGNGFDDILDETSFKDDGNAYALKSTWGYSDEDLVLKANTYFKSLGDKPFFSLMFSSSNHEPFEFPADRIDLYELPQATVHNAMKYADFAIGKFFDMAKKEDYYKNTVFVIIADHNTRTYGNHLVPVDKFHIPALVIAPGLEASEYEKLCSQIDIPVTLLGLLGQDFNHPMPGRDLLTLPDSVPGRAIMQFHDINAFRVEEDMIIMQPNREPLQFKLGSDIEHTPVELNEDFARDALAHVLLANMLYKERKYTLPGLVK</sequence>
<keyword evidence="4 9" id="KW-1133">Transmembrane helix</keyword>